<dbReference type="PROSITE" id="PS51257">
    <property type="entry name" value="PROKAR_LIPOPROTEIN"/>
    <property type="match status" value="1"/>
</dbReference>
<keyword evidence="2" id="KW-1185">Reference proteome</keyword>
<organism evidence="1 2">
    <name type="scientific">Streptomyces caniscabiei</name>
    <dbReference type="NCBI Taxonomy" id="2746961"/>
    <lineage>
        <taxon>Bacteria</taxon>
        <taxon>Bacillati</taxon>
        <taxon>Actinomycetota</taxon>
        <taxon>Actinomycetes</taxon>
        <taxon>Kitasatosporales</taxon>
        <taxon>Streptomycetaceae</taxon>
        <taxon>Streptomyces</taxon>
    </lineage>
</organism>
<protein>
    <submittedName>
        <fullName evidence="1">Uncharacterized protein</fullName>
    </submittedName>
</protein>
<dbReference type="Proteomes" id="UP001282474">
    <property type="component" value="Unassembled WGS sequence"/>
</dbReference>
<dbReference type="EMBL" id="JARAWJ010000039">
    <property type="protein sequence ID" value="MDX3042626.1"/>
    <property type="molecule type" value="Genomic_DNA"/>
</dbReference>
<reference evidence="1 2" key="1">
    <citation type="journal article" date="2023" name="Microb. Genom.">
        <title>Mesoterricola silvestris gen. nov., sp. nov., Mesoterricola sediminis sp. nov., Geothrix oryzae sp. nov., Geothrix edaphica sp. nov., Geothrix rubra sp. nov., and Geothrix limicola sp. nov., six novel members of Acidobacteriota isolated from soils.</title>
        <authorList>
            <person name="Weisberg A.J."/>
            <person name="Pearce E."/>
            <person name="Kramer C.G."/>
            <person name="Chang J.H."/>
            <person name="Clarke C.R."/>
        </authorList>
    </citation>
    <scope>NUCLEOTIDE SEQUENCE [LARGE SCALE GENOMIC DNA]</scope>
    <source>
        <strain evidence="1 2">NE20-4-1</strain>
    </source>
</reference>
<gene>
    <name evidence="1" type="ORF">PV383_36400</name>
</gene>
<accession>A0ABU4MZJ4</accession>
<proteinExistence type="predicted"/>
<name>A0ABU4MZJ4_9ACTN</name>
<evidence type="ECO:0000313" key="2">
    <source>
        <dbReference type="Proteomes" id="UP001282474"/>
    </source>
</evidence>
<sequence>MAVERNVEAVARASGYEQHGTTFLGGSFASCTCPKEPCGGVSGDRQRADCPEHRQEPAQLWHWAAECPARSVRS</sequence>
<comment type="caution">
    <text evidence="1">The sequence shown here is derived from an EMBL/GenBank/DDBJ whole genome shotgun (WGS) entry which is preliminary data.</text>
</comment>
<evidence type="ECO:0000313" key="1">
    <source>
        <dbReference type="EMBL" id="MDX3042626.1"/>
    </source>
</evidence>
<dbReference type="RefSeq" id="WP_193382928.1">
    <property type="nucleotide sequence ID" value="NZ_JABXWI010000031.1"/>
</dbReference>